<dbReference type="InterPro" id="IPR051081">
    <property type="entry name" value="HTH_MetalResp_TranReg"/>
</dbReference>
<reference evidence="5 6" key="1">
    <citation type="submission" date="2016-05" db="EMBL/GenBank/DDBJ databases">
        <authorList>
            <person name="Lavstsen T."/>
            <person name="Jespersen J.S."/>
        </authorList>
    </citation>
    <scope>NUCLEOTIDE SEQUENCE [LARGE SCALE GENOMIC DNA]</scope>
    <source>
        <strain evidence="5 6">B7-9</strain>
    </source>
</reference>
<proteinExistence type="predicted"/>
<keyword evidence="1" id="KW-0805">Transcription regulation</keyword>
<evidence type="ECO:0000256" key="3">
    <source>
        <dbReference type="ARBA" id="ARBA00023163"/>
    </source>
</evidence>
<evidence type="ECO:0000256" key="2">
    <source>
        <dbReference type="ARBA" id="ARBA00023125"/>
    </source>
</evidence>
<evidence type="ECO:0000313" key="5">
    <source>
        <dbReference type="EMBL" id="PDV97817.1"/>
    </source>
</evidence>
<dbReference type="CDD" id="cd00090">
    <property type="entry name" value="HTH_ARSR"/>
    <property type="match status" value="1"/>
</dbReference>
<name>A0A2H3KIV8_9CHLR</name>
<dbReference type="Proteomes" id="UP000220922">
    <property type="component" value="Unassembled WGS sequence"/>
</dbReference>
<gene>
    <name evidence="5" type="ORF">A9Q02_17365</name>
</gene>
<evidence type="ECO:0000313" key="6">
    <source>
        <dbReference type="Proteomes" id="UP000220922"/>
    </source>
</evidence>
<dbReference type="PANTHER" id="PTHR33154:SF15">
    <property type="entry name" value="REGULATORY PROTEIN ARSR"/>
    <property type="match status" value="1"/>
</dbReference>
<dbReference type="GO" id="GO:0003700">
    <property type="term" value="F:DNA-binding transcription factor activity"/>
    <property type="evidence" value="ECO:0007669"/>
    <property type="project" value="InterPro"/>
</dbReference>
<feature type="domain" description="HTH arsR-type" evidence="4">
    <location>
        <begin position="19"/>
        <end position="105"/>
    </location>
</feature>
<dbReference type="EMBL" id="LYXE01000122">
    <property type="protein sequence ID" value="PDV97817.1"/>
    <property type="molecule type" value="Genomic_DNA"/>
</dbReference>
<sequence length="105" mass="11469">MGNSNGSDPLHGPDQRLSQACKAMGNPVRLAILRYVMRHPDCIGNEILLHLPDGGPHAQSTLSQHLRVLRDAELLEAYSDGPAVCYRVNATQIAWLRDQLGALVC</sequence>
<dbReference type="InterPro" id="IPR001845">
    <property type="entry name" value="HTH_ArsR_DNA-bd_dom"/>
</dbReference>
<dbReference type="PRINTS" id="PR00778">
    <property type="entry name" value="HTHARSR"/>
</dbReference>
<accession>A0A2H3KIV8</accession>
<dbReference type="InterPro" id="IPR036388">
    <property type="entry name" value="WH-like_DNA-bd_sf"/>
</dbReference>
<dbReference type="AlphaFoldDB" id="A0A2H3KIV8"/>
<dbReference type="SMART" id="SM00418">
    <property type="entry name" value="HTH_ARSR"/>
    <property type="match status" value="1"/>
</dbReference>
<keyword evidence="3" id="KW-0804">Transcription</keyword>
<dbReference type="Gene3D" id="1.10.10.10">
    <property type="entry name" value="Winged helix-like DNA-binding domain superfamily/Winged helix DNA-binding domain"/>
    <property type="match status" value="1"/>
</dbReference>
<evidence type="ECO:0000256" key="1">
    <source>
        <dbReference type="ARBA" id="ARBA00023015"/>
    </source>
</evidence>
<comment type="caution">
    <text evidence="5">The sequence shown here is derived from an EMBL/GenBank/DDBJ whole genome shotgun (WGS) entry which is preliminary data.</text>
</comment>
<dbReference type="InterPro" id="IPR036390">
    <property type="entry name" value="WH_DNA-bd_sf"/>
</dbReference>
<protein>
    <submittedName>
        <fullName evidence="5">Transcriptional regulator</fullName>
    </submittedName>
</protein>
<dbReference type="SUPFAM" id="SSF46785">
    <property type="entry name" value="Winged helix' DNA-binding domain"/>
    <property type="match status" value="1"/>
</dbReference>
<dbReference type="InterPro" id="IPR011991">
    <property type="entry name" value="ArsR-like_HTH"/>
</dbReference>
<evidence type="ECO:0000259" key="4">
    <source>
        <dbReference type="SMART" id="SM00418"/>
    </source>
</evidence>
<dbReference type="OrthoDB" id="9798835at2"/>
<dbReference type="GO" id="GO:0003677">
    <property type="term" value="F:DNA binding"/>
    <property type="evidence" value="ECO:0007669"/>
    <property type="project" value="UniProtKB-KW"/>
</dbReference>
<keyword evidence="2" id="KW-0238">DNA-binding</keyword>
<keyword evidence="6" id="KW-1185">Reference proteome</keyword>
<dbReference type="PANTHER" id="PTHR33154">
    <property type="entry name" value="TRANSCRIPTIONAL REGULATOR, ARSR FAMILY"/>
    <property type="match status" value="1"/>
</dbReference>
<dbReference type="RefSeq" id="WP_097654085.1">
    <property type="nucleotide sequence ID" value="NZ_LYXE01000122.1"/>
</dbReference>
<organism evidence="5 6">
    <name type="scientific">Candidatus Chloroploca asiatica</name>
    <dbReference type="NCBI Taxonomy" id="1506545"/>
    <lineage>
        <taxon>Bacteria</taxon>
        <taxon>Bacillati</taxon>
        <taxon>Chloroflexota</taxon>
        <taxon>Chloroflexia</taxon>
        <taxon>Chloroflexales</taxon>
        <taxon>Chloroflexineae</taxon>
        <taxon>Oscillochloridaceae</taxon>
        <taxon>Candidatus Chloroploca</taxon>
    </lineage>
</organism>